<keyword evidence="12" id="KW-1185">Reference proteome</keyword>
<dbReference type="UniPathway" id="UPA00109">
    <property type="reaction ID" value="UER00186"/>
</dbReference>
<dbReference type="GO" id="GO:0006096">
    <property type="term" value="P:glycolytic process"/>
    <property type="evidence" value="ECO:0007669"/>
    <property type="project" value="UniProtKB-UniRule"/>
</dbReference>
<feature type="binding site" evidence="6 8">
    <location>
        <begin position="21"/>
        <end position="22"/>
    </location>
    <ligand>
        <name>substrate</name>
    </ligand>
</feature>
<accession>A0A3R5UDR5</accession>
<evidence type="ECO:0000256" key="2">
    <source>
        <dbReference type="ARBA" id="ARBA00006717"/>
    </source>
</evidence>
<dbReference type="PANTHER" id="PTHR11931">
    <property type="entry name" value="PHOSPHOGLYCERATE MUTASE"/>
    <property type="match status" value="1"/>
</dbReference>
<organism evidence="11 12">
    <name type="scientific">Clostridium manihotivorum</name>
    <dbReference type="NCBI Taxonomy" id="2320868"/>
    <lineage>
        <taxon>Bacteria</taxon>
        <taxon>Bacillati</taxon>
        <taxon>Bacillota</taxon>
        <taxon>Clostridia</taxon>
        <taxon>Eubacteriales</taxon>
        <taxon>Clostridiaceae</taxon>
        <taxon>Clostridium</taxon>
    </lineage>
</organism>
<dbReference type="OrthoDB" id="9781415at2"/>
<feature type="binding site" evidence="6 8">
    <location>
        <begin position="8"/>
        <end position="15"/>
    </location>
    <ligand>
        <name>substrate</name>
    </ligand>
</feature>
<feature type="binding site" evidence="6 8">
    <location>
        <begin position="114"/>
        <end position="115"/>
    </location>
    <ligand>
        <name>substrate</name>
    </ligand>
</feature>
<protein>
    <recommendedName>
        <fullName evidence="6 10">2,3-bisphosphoglycerate-dependent phosphoglycerate mutase</fullName>
        <shortName evidence="6">BPG-dependent PGAM</shortName>
        <shortName evidence="6">PGAM</shortName>
        <shortName evidence="6">Phosphoglyceromutase</shortName>
        <shortName evidence="6">dPGM</shortName>
        <ecNumber evidence="6 10">5.4.2.11</ecNumber>
    </recommendedName>
</protein>
<dbReference type="NCBIfam" id="NF010713">
    <property type="entry name" value="PRK14115.1"/>
    <property type="match status" value="1"/>
</dbReference>
<evidence type="ECO:0000256" key="1">
    <source>
        <dbReference type="ARBA" id="ARBA00000380"/>
    </source>
</evidence>
<keyword evidence="5 6" id="KW-0413">Isomerase</keyword>
<dbReference type="AlphaFoldDB" id="A0A3R5UDR5"/>
<dbReference type="EMBL" id="CP025746">
    <property type="protein sequence ID" value="QAA31033.1"/>
    <property type="molecule type" value="Genomic_DNA"/>
</dbReference>
<dbReference type="Proteomes" id="UP000286268">
    <property type="component" value="Chromosome"/>
</dbReference>
<feature type="active site" description="Tele-phosphohistidine intermediate" evidence="6 7">
    <location>
        <position position="9"/>
    </location>
</feature>
<evidence type="ECO:0000256" key="10">
    <source>
        <dbReference type="RuleBase" id="RU004512"/>
    </source>
</evidence>
<feature type="binding site" evidence="6 8">
    <location>
        <position position="60"/>
    </location>
    <ligand>
        <name>substrate</name>
    </ligand>
</feature>
<dbReference type="KEGG" id="cmah:C1I91_04800"/>
<dbReference type="GO" id="GO:0006094">
    <property type="term" value="P:gluconeogenesis"/>
    <property type="evidence" value="ECO:0007669"/>
    <property type="project" value="UniProtKB-UniRule"/>
</dbReference>
<dbReference type="HAMAP" id="MF_01039">
    <property type="entry name" value="PGAM_GpmA"/>
    <property type="match status" value="1"/>
</dbReference>
<comment type="catalytic activity">
    <reaction evidence="1 6 10">
        <text>(2R)-2-phosphoglycerate = (2R)-3-phosphoglycerate</text>
        <dbReference type="Rhea" id="RHEA:15901"/>
        <dbReference type="ChEBI" id="CHEBI:58272"/>
        <dbReference type="ChEBI" id="CHEBI:58289"/>
        <dbReference type="EC" id="5.4.2.11"/>
    </reaction>
</comment>
<evidence type="ECO:0000256" key="7">
    <source>
        <dbReference type="PIRSR" id="PIRSR613078-1"/>
    </source>
</evidence>
<evidence type="ECO:0000313" key="11">
    <source>
        <dbReference type="EMBL" id="QAA31033.1"/>
    </source>
</evidence>
<evidence type="ECO:0000256" key="3">
    <source>
        <dbReference type="ARBA" id="ARBA00022432"/>
    </source>
</evidence>
<dbReference type="PROSITE" id="PS00175">
    <property type="entry name" value="PG_MUTASE"/>
    <property type="match status" value="1"/>
</dbReference>
<evidence type="ECO:0000256" key="6">
    <source>
        <dbReference type="HAMAP-Rule" id="MF_01039"/>
    </source>
</evidence>
<dbReference type="Pfam" id="PF00300">
    <property type="entry name" value="His_Phos_1"/>
    <property type="match status" value="1"/>
</dbReference>
<dbReference type="RefSeq" id="WP_128211617.1">
    <property type="nucleotide sequence ID" value="NZ_CP025746.1"/>
</dbReference>
<name>A0A3R5UDR5_9CLOT</name>
<dbReference type="FunFam" id="3.40.50.1240:FF:000003">
    <property type="entry name" value="2,3-bisphosphoglycerate-dependent phosphoglycerate mutase"/>
    <property type="match status" value="1"/>
</dbReference>
<feature type="binding site" evidence="6 8">
    <location>
        <begin position="183"/>
        <end position="184"/>
    </location>
    <ligand>
        <name>substrate</name>
    </ligand>
</feature>
<comment type="similarity">
    <text evidence="2 6">Belongs to the phosphoglycerate mutase family. BPG-dependent PGAM subfamily.</text>
</comment>
<dbReference type="InterPro" id="IPR013078">
    <property type="entry name" value="His_Pase_superF_clade-1"/>
</dbReference>
<proteinExistence type="inferred from homology"/>
<evidence type="ECO:0000256" key="8">
    <source>
        <dbReference type="PIRSR" id="PIRSR613078-2"/>
    </source>
</evidence>
<dbReference type="SUPFAM" id="SSF53254">
    <property type="entry name" value="Phosphoglycerate mutase-like"/>
    <property type="match status" value="1"/>
</dbReference>
<dbReference type="CDD" id="cd07067">
    <property type="entry name" value="HP_PGM_like"/>
    <property type="match status" value="1"/>
</dbReference>
<gene>
    <name evidence="6" type="primary">gpmA</name>
    <name evidence="11" type="ORF">C1I91_04800</name>
</gene>
<keyword evidence="4 6" id="KW-0324">Glycolysis</keyword>
<feature type="binding site" evidence="6 8">
    <location>
        <position position="98"/>
    </location>
    <ligand>
        <name>substrate</name>
    </ligand>
</feature>
<evidence type="ECO:0000313" key="12">
    <source>
        <dbReference type="Proteomes" id="UP000286268"/>
    </source>
</evidence>
<keyword evidence="3 6" id="KW-0312">Gluconeogenesis</keyword>
<dbReference type="PIRSF" id="PIRSF000709">
    <property type="entry name" value="6PFK_2-Ptase"/>
    <property type="match status" value="1"/>
</dbReference>
<feature type="binding site" evidence="6 8">
    <location>
        <begin position="87"/>
        <end position="90"/>
    </location>
    <ligand>
        <name>substrate</name>
    </ligand>
</feature>
<reference evidence="11 12" key="1">
    <citation type="submission" date="2018-01" db="EMBL/GenBank/DDBJ databases">
        <title>Genome Sequencing and Assembly of Anaerobacter polyendosporus strain CT4.</title>
        <authorList>
            <person name="Tachaapaikoon C."/>
            <person name="Sutheeworapong S."/>
            <person name="Jenjaroenpun P."/>
            <person name="Wongsurawat T."/>
            <person name="Nookeaw I."/>
            <person name="Cheawchanlertfa P."/>
            <person name="Kosugi A."/>
            <person name="Cheevadhanarak S."/>
            <person name="Ratanakhanokchai K."/>
        </authorList>
    </citation>
    <scope>NUCLEOTIDE SEQUENCE [LARGE SCALE GENOMIC DNA]</scope>
    <source>
        <strain evidence="11 12">CT4</strain>
    </source>
</reference>
<dbReference type="SMART" id="SM00855">
    <property type="entry name" value="PGAM"/>
    <property type="match status" value="1"/>
</dbReference>
<dbReference type="Gene3D" id="3.40.50.1240">
    <property type="entry name" value="Phosphoglycerate mutase-like"/>
    <property type="match status" value="1"/>
</dbReference>
<evidence type="ECO:0000256" key="9">
    <source>
        <dbReference type="PIRSR" id="PIRSR613078-3"/>
    </source>
</evidence>
<dbReference type="GO" id="GO:0004619">
    <property type="term" value="F:phosphoglycerate mutase activity"/>
    <property type="evidence" value="ECO:0007669"/>
    <property type="project" value="UniProtKB-UniRule"/>
</dbReference>
<feature type="active site" description="Proton donor/acceptor" evidence="6 7">
    <location>
        <position position="87"/>
    </location>
</feature>
<sequence length="254" mass="29452">MKRLVLIRHGESLWNLENKFTGWTDVDLSENGLIEARKAGKILKENGFTFDVAYTSVLKRAIRTLWIILHEMDLMWIPIHNSWKLNERHYGALQGLNKQETAEKYGEDQVHKWRRFVDVRPPELSKDDPRYPGHEIKYKGLSEEELPLTENLSDTEKRVLQDWFQEIVPALKEDKKVIIAAHGNTLRALVRYLDNISSDGIASLNIPTGTPLVYELDDDLKPIRHYYLDLDGKLPEVAIPKDINESNKAIDKEK</sequence>
<dbReference type="InterPro" id="IPR029033">
    <property type="entry name" value="His_PPase_superfam"/>
</dbReference>
<dbReference type="InterPro" id="IPR005952">
    <property type="entry name" value="Phosphogly_mut1"/>
</dbReference>
<dbReference type="EC" id="5.4.2.11" evidence="6 10"/>
<dbReference type="InterPro" id="IPR001345">
    <property type="entry name" value="PG/BPGM_mutase_AS"/>
</dbReference>
<comment type="function">
    <text evidence="6 10">Catalyzes the interconversion of 2-phosphoglycerate and 3-phosphoglycerate.</text>
</comment>
<evidence type="ECO:0000256" key="4">
    <source>
        <dbReference type="ARBA" id="ARBA00023152"/>
    </source>
</evidence>
<dbReference type="NCBIfam" id="TIGR01258">
    <property type="entry name" value="pgm_1"/>
    <property type="match status" value="1"/>
</dbReference>
<feature type="site" description="Transition state stabilizer" evidence="6 9">
    <location>
        <position position="182"/>
    </location>
</feature>
<comment type="pathway">
    <text evidence="6 10">Carbohydrate degradation; glycolysis; pyruvate from D-glyceraldehyde 3-phosphate: step 3/5.</text>
</comment>
<evidence type="ECO:0000256" key="5">
    <source>
        <dbReference type="ARBA" id="ARBA00023235"/>
    </source>
</evidence>